<evidence type="ECO:0000313" key="1">
    <source>
        <dbReference type="EMBL" id="MBA9086533.1"/>
    </source>
</evidence>
<protein>
    <submittedName>
        <fullName evidence="1">Uncharacterized protein</fullName>
    </submittedName>
</protein>
<reference evidence="1 2" key="1">
    <citation type="submission" date="2020-08" db="EMBL/GenBank/DDBJ databases">
        <title>Genomic Encyclopedia of Type Strains, Phase III (KMG-III): the genomes of soil and plant-associated and newly described type strains.</title>
        <authorList>
            <person name="Whitman W."/>
        </authorList>
    </citation>
    <scope>NUCLEOTIDE SEQUENCE [LARGE SCALE GENOMIC DNA]</scope>
    <source>
        <strain evidence="1 2">CECT 8693</strain>
    </source>
</reference>
<dbReference type="Proteomes" id="UP000567067">
    <property type="component" value="Unassembled WGS sequence"/>
</dbReference>
<comment type="caution">
    <text evidence="1">The sequence shown here is derived from an EMBL/GenBank/DDBJ whole genome shotgun (WGS) entry which is preliminary data.</text>
</comment>
<organism evidence="1 2">
    <name type="scientific">Fontibacillus solani</name>
    <dbReference type="NCBI Taxonomy" id="1572857"/>
    <lineage>
        <taxon>Bacteria</taxon>
        <taxon>Bacillati</taxon>
        <taxon>Bacillota</taxon>
        <taxon>Bacilli</taxon>
        <taxon>Bacillales</taxon>
        <taxon>Paenibacillaceae</taxon>
        <taxon>Fontibacillus</taxon>
    </lineage>
</organism>
<keyword evidence="2" id="KW-1185">Reference proteome</keyword>
<name>A0A7W3SUU2_9BACL</name>
<evidence type="ECO:0000313" key="2">
    <source>
        <dbReference type="Proteomes" id="UP000567067"/>
    </source>
</evidence>
<dbReference type="EMBL" id="JACJIP010000019">
    <property type="protein sequence ID" value="MBA9086533.1"/>
    <property type="molecule type" value="Genomic_DNA"/>
</dbReference>
<sequence>MTESARATYTLSGLLDQFVLMGGPSIFGPGGLAILTALWRRSQQLGWANQFVMSHAEITVATGIRSRGTISAHCDKLQEGGYIQYLPPPKGKDGGKYTLQYKLFRREPVQNLNNSPKPVQILDNYNEEPVQKMNDFTRPVQILNGSEIKPVQKMDNSQQPVQLLNDFLAKKAETRSNFERLLKDTITTITTSSNKLAVQNLDRLKDEVVILLQKYTLLHNRVIEKVKDRELLLMISLLAKEQIPLEFILSTMQETFGKYSTSTVISSFCYYEGAIRDGWQKKQFEFECVNKPGDSKQEDEQKLIYSLAEEAKMRHATG</sequence>
<accession>A0A7W3SUU2</accession>
<dbReference type="RefSeq" id="WP_182536747.1">
    <property type="nucleotide sequence ID" value="NZ_JACJIP010000019.1"/>
</dbReference>
<proteinExistence type="predicted"/>
<gene>
    <name evidence="1" type="ORF">FHR92_003011</name>
</gene>
<dbReference type="AlphaFoldDB" id="A0A7W3SUU2"/>